<dbReference type="CDD" id="cd11711">
    <property type="entry name" value="GINS_A_Sld5"/>
    <property type="match status" value="1"/>
</dbReference>
<feature type="domain" description="GINS subunit" evidence="7">
    <location>
        <begin position="124"/>
        <end position="200"/>
    </location>
</feature>
<evidence type="ECO:0000256" key="1">
    <source>
        <dbReference type="ARBA" id="ARBA00004123"/>
    </source>
</evidence>
<evidence type="ECO:0000313" key="9">
    <source>
        <dbReference type="EMBL" id="KND98869.1"/>
    </source>
</evidence>
<protein>
    <recommendedName>
        <fullName evidence="4">DNA replication complex GINS protein SLD5</fullName>
    </recommendedName>
</protein>
<dbReference type="PANTHER" id="PTHR21206:SF0">
    <property type="entry name" value="DNA REPLICATION COMPLEX GINS PROTEIN SLD5"/>
    <property type="match status" value="1"/>
</dbReference>
<evidence type="ECO:0000256" key="4">
    <source>
        <dbReference type="ARBA" id="ARBA00014804"/>
    </source>
</evidence>
<dbReference type="InterPro" id="IPR038749">
    <property type="entry name" value="Sld5_GINS_A"/>
</dbReference>
<organism evidence="9 10">
    <name type="scientific">Candidozyma auris</name>
    <name type="common">Yeast</name>
    <name type="synonym">Candida auris</name>
    <dbReference type="NCBI Taxonomy" id="498019"/>
    <lineage>
        <taxon>Eukaryota</taxon>
        <taxon>Fungi</taxon>
        <taxon>Dikarya</taxon>
        <taxon>Ascomycota</taxon>
        <taxon>Saccharomycotina</taxon>
        <taxon>Pichiomycetes</taxon>
        <taxon>Metschnikowiaceae</taxon>
        <taxon>Candidozyma</taxon>
    </lineage>
</organism>
<name>A0A0L0NXX0_CANAR</name>
<accession>A0A0L0NXX0</accession>
<keyword evidence="6" id="KW-0539">Nucleus</keyword>
<dbReference type="Proteomes" id="UP000037122">
    <property type="component" value="Unassembled WGS sequence"/>
</dbReference>
<dbReference type="SUPFAM" id="SSF160059">
    <property type="entry name" value="PriA/YqbF domain"/>
    <property type="match status" value="1"/>
</dbReference>
<dbReference type="InterPro" id="IPR021151">
    <property type="entry name" value="GINS_A"/>
</dbReference>
<dbReference type="Gene3D" id="1.20.58.1030">
    <property type="match status" value="1"/>
</dbReference>
<dbReference type="EMBL" id="LGST01000029">
    <property type="protein sequence ID" value="KND98869.1"/>
    <property type="molecule type" value="Genomic_DNA"/>
</dbReference>
<evidence type="ECO:0000256" key="6">
    <source>
        <dbReference type="ARBA" id="ARBA00023242"/>
    </source>
</evidence>
<dbReference type="InterPro" id="IPR036224">
    <property type="entry name" value="GINS_bundle-like_dom_sf"/>
</dbReference>
<dbReference type="VEuPathDB" id="FungiDB:CJI96_0003090"/>
<gene>
    <name evidence="9" type="ORF">QG37_04208</name>
</gene>
<sequence length="278" mass="32443">MIKACLLLQIRDPVGRVDINLNPVLTTYLDSRTKEKKKKKTSPMEVDDILKDFESSVRPQLKTEEHTLEEELVQAMINERMAPELLPYKHQLMDTVLLRIQSQQQFLLDSHEYGDSNAEAGVVSSDYKLRLMIIETDIERISYIIRLYIRTRLSKIEQFTIHYINETAEELNASNSRLSAQERSYMHKFFQILTQLYNNSFLRNMPQELALLDDNQDFENMVTKPDLDRPVFVKVLSSAPIEISLGDDEVLVLEKDGIYVVRYRLIRVYLEIGDVVLI</sequence>
<dbReference type="Pfam" id="PF16922">
    <property type="entry name" value="SLD5_C"/>
    <property type="match status" value="1"/>
</dbReference>
<dbReference type="SUPFAM" id="SSF158573">
    <property type="entry name" value="GINS helical bundle-like"/>
    <property type="match status" value="1"/>
</dbReference>
<comment type="similarity">
    <text evidence="2">Belongs to the GINS4/SLD5 family.</text>
</comment>
<feature type="domain" description="DNA replication complex GINS protein SLD5 C-terminal" evidence="8">
    <location>
        <begin position="225"/>
        <end position="278"/>
    </location>
</feature>
<dbReference type="PANTHER" id="PTHR21206">
    <property type="entry name" value="SLD5 PROTEIN"/>
    <property type="match status" value="1"/>
</dbReference>
<evidence type="ECO:0000259" key="7">
    <source>
        <dbReference type="Pfam" id="PF05916"/>
    </source>
</evidence>
<dbReference type="VEuPathDB" id="FungiDB:CJI97_001360"/>
<comment type="subcellular location">
    <subcellularLocation>
        <location evidence="1">Nucleus</location>
    </subcellularLocation>
</comment>
<evidence type="ECO:0000259" key="8">
    <source>
        <dbReference type="Pfam" id="PF16922"/>
    </source>
</evidence>
<dbReference type="CDD" id="cd21692">
    <property type="entry name" value="GINS_B_Sld5"/>
    <property type="match status" value="1"/>
</dbReference>
<evidence type="ECO:0000256" key="5">
    <source>
        <dbReference type="ARBA" id="ARBA00022705"/>
    </source>
</evidence>
<dbReference type="VEuPathDB" id="FungiDB:CJJ09_003501"/>
<dbReference type="GO" id="GO:0000727">
    <property type="term" value="P:double-strand break repair via break-induced replication"/>
    <property type="evidence" value="ECO:0007669"/>
    <property type="project" value="TreeGrafter"/>
</dbReference>
<dbReference type="Pfam" id="PF05916">
    <property type="entry name" value="Sld5"/>
    <property type="match status" value="1"/>
</dbReference>
<dbReference type="GO" id="GO:0006261">
    <property type="term" value="P:DNA-templated DNA replication"/>
    <property type="evidence" value="ECO:0007669"/>
    <property type="project" value="InterPro"/>
</dbReference>
<evidence type="ECO:0000256" key="3">
    <source>
        <dbReference type="ARBA" id="ARBA00011352"/>
    </source>
</evidence>
<evidence type="ECO:0000256" key="2">
    <source>
        <dbReference type="ARBA" id="ARBA00008187"/>
    </source>
</evidence>
<dbReference type="InterPro" id="IPR008591">
    <property type="entry name" value="GINS_Sld5"/>
</dbReference>
<proteinExistence type="inferred from homology"/>
<dbReference type="GO" id="GO:0000811">
    <property type="term" value="C:GINS complex"/>
    <property type="evidence" value="ECO:0007669"/>
    <property type="project" value="TreeGrafter"/>
</dbReference>
<dbReference type="VEuPathDB" id="FungiDB:CJJ07_003733"/>
<dbReference type="Gene3D" id="3.40.5.60">
    <property type="match status" value="1"/>
</dbReference>
<keyword evidence="5" id="KW-0235">DNA replication</keyword>
<comment type="subunit">
    <text evidence="3">Component of the GINS complex which is a heterotetramer of SLD5, PSF1, PSF2 and PSF3.</text>
</comment>
<comment type="caution">
    <text evidence="9">The sequence shown here is derived from an EMBL/GenBank/DDBJ whole genome shotgun (WGS) entry which is preliminary data.</text>
</comment>
<dbReference type="VEuPathDB" id="FungiDB:B9J08_001246"/>
<dbReference type="InterPro" id="IPR031633">
    <property type="entry name" value="SLD5_C"/>
</dbReference>
<reference evidence="10" key="1">
    <citation type="journal article" date="2015" name="BMC Genomics">
        <title>Draft genome of a commonly misdiagnosed multidrug resistant pathogen Candida auris.</title>
        <authorList>
            <person name="Chatterjee S."/>
            <person name="Alampalli S.V."/>
            <person name="Nageshan R.K."/>
            <person name="Chettiar S.T."/>
            <person name="Joshi S."/>
            <person name="Tatu U.S."/>
        </authorList>
    </citation>
    <scope>NUCLEOTIDE SEQUENCE [LARGE SCALE GENOMIC DNA]</scope>
    <source>
        <strain evidence="10">6684</strain>
    </source>
</reference>
<dbReference type="AlphaFoldDB" id="A0A0L0NXX0"/>
<evidence type="ECO:0000313" key="10">
    <source>
        <dbReference type="Proteomes" id="UP000037122"/>
    </source>
</evidence>
<dbReference type="VEuPathDB" id="FungiDB:QG37_04208"/>